<comment type="subcellular location">
    <subcellularLocation>
        <location evidence="1">Cell membrane</location>
    </subcellularLocation>
</comment>
<sequence>MLAATLEPVVSESTDNEIAAIIAPMMDDAEMHHESLSSRYVANHHDPFLPDFSQLPAINGRHVWHSTAAGDWQTAFAAAGPEDVVVIEHAIDFDGAADVHSIVIRDGGMLRFDIAGDQSLRVVNLQVLSGGALQIGTEAAPHQGTAEVVFKDVPFDLAVDPGQYGHGLIALGTVTMHGRTLAQTFATLDGEIIAGEDSLAVDGKVTDWSPGDRLLIPDSRQLFYTANVATGLDRYESLTVAAIEAGQVRLQQGAQFDHLGARNASGELVFSPHVANLSRNVVLRSENPTGVRGHTMLIGRAEIDIRYVEFRDLGRTTNDPLNNTLFDDDGHAYQIGTNQESRYPIHMHHLVGPIATPESGHQYTILGNAVHSSVANSKWGITIHGSHYGLIDQNVVYNFAGAGIVTEDGSESFNTISNNFISRISGTRGRGKFTDGREGSGIWLMRPNNELYGNVVSGATKAAYAIYGGNNTPAPSVRVPAYQGADPHHDFNLVAPQAMHLLKFDENVGYASHMGIELWYLGYESYYNPTQLTIADSVISDSSLWHINHTGIFGQQANQLKVRSTVILGDRSMMSGYNYPTGFQVARVNKSELKDIVIENYRVGIVAPTRTGPLGTSTPIQQVTPFLVDRAILANRTNVSVKTPSEDTSASLPPRYVLLRDIEFNSTDSGLTDSQNIAMAYRDGRFTNVVQLDVIEVENYGGVPGNNYRVFYEQQSPDFLVPETGANSHLGPNSPIGAPIGGLTNAQAWEQLGIAVAGAIAPGGVNSEARVPVPGIRGLAFPLEDHLLPPLVAGVDSGRRDESEWVTEEHRLQLYGRARPGAEVSVAIGGETLGITVANNLGEWRFDYSDVELPRGSYVFTAQSHSGNASSAASDPLTVHVFNRPPLFADVELEIVENAAVGTVVGSVGVSDPDIGDRVSLRIIGGDPNGRFAFDQVTGDMTVAASLDGGTYRGEHRLQIVATDRAGLTAAREVLVTVTPRVSGDWIEVLSYPAFPSLSAEEIQYLTPAQIASISTRDAFLSIPASSRVALTPSQVQALNMSPSGMVDGLTFEQRSMLTDSQVASLGGGRYGHLEFAKLPADRIVALTQMQLSSIPDAYGFSKIPAMVRAALLPEQVRGLNIAYHGMIRALTPDQVLQLTDEQLQSIATGGYGLMDLARVPASRITAILPSQISALTSAYALIQIPAETRAALTPEQVRALDIAPSGMIRALTPNQVLELTDEQLQSIVTGGYGFMDLASVPASRITAILPSQISALTSAYALIQIPAEARAALTPEQVRALDIAPSGMIRALTPNQVLELNDEQLRSIRSGGYGFMDLAHVPASRISVILPSQISALDSTYAFMQLPSAARRAMTTEQVSALNTSYAGMLQGLTSEQIGMLTDGQITSLHFQDFRRLLPTQILNLTEGQLLSIPSRWDFDRLPLESRLTLADAGIVWVDDIGIQFGVF</sequence>
<dbReference type="PROSITE" id="PS51484">
    <property type="entry name" value="G8"/>
    <property type="match status" value="1"/>
</dbReference>
<accession>A0A5C6EA27</accession>
<dbReference type="InterPro" id="IPR052387">
    <property type="entry name" value="Fibrocystin"/>
</dbReference>
<feature type="domain" description="G8" evidence="6">
    <location>
        <begin position="70"/>
        <end position="190"/>
    </location>
</feature>
<comment type="caution">
    <text evidence="7">The sequence shown here is derived from an EMBL/GenBank/DDBJ whole genome shotgun (WGS) entry which is preliminary data.</text>
</comment>
<dbReference type="CDD" id="cd11304">
    <property type="entry name" value="Cadherin_repeat"/>
    <property type="match status" value="1"/>
</dbReference>
<protein>
    <submittedName>
        <fullName evidence="7">Cadherin domain protein</fullName>
    </submittedName>
</protein>
<keyword evidence="8" id="KW-1185">Reference proteome</keyword>
<evidence type="ECO:0000256" key="2">
    <source>
        <dbReference type="ARBA" id="ARBA00022475"/>
    </source>
</evidence>
<dbReference type="InterPro" id="IPR002126">
    <property type="entry name" value="Cadherin-like_dom"/>
</dbReference>
<dbReference type="InterPro" id="IPR012334">
    <property type="entry name" value="Pectin_lyas_fold"/>
</dbReference>
<dbReference type="InterPro" id="IPR032675">
    <property type="entry name" value="LRR_dom_sf"/>
</dbReference>
<dbReference type="InterPro" id="IPR015919">
    <property type="entry name" value="Cadherin-like_sf"/>
</dbReference>
<dbReference type="EMBL" id="SJPY01000002">
    <property type="protein sequence ID" value="TWU44346.1"/>
    <property type="molecule type" value="Genomic_DNA"/>
</dbReference>
<evidence type="ECO:0000313" key="7">
    <source>
        <dbReference type="EMBL" id="TWU44346.1"/>
    </source>
</evidence>
<dbReference type="Gene3D" id="2.60.40.60">
    <property type="entry name" value="Cadherins"/>
    <property type="match status" value="1"/>
</dbReference>
<keyword evidence="2" id="KW-0472">Membrane</keyword>
<dbReference type="InterPro" id="IPR011050">
    <property type="entry name" value="Pectin_lyase_fold/virulence"/>
</dbReference>
<dbReference type="PROSITE" id="PS50268">
    <property type="entry name" value="CADHERIN_2"/>
    <property type="match status" value="1"/>
</dbReference>
<evidence type="ECO:0000256" key="4">
    <source>
        <dbReference type="ARBA" id="ARBA00023180"/>
    </source>
</evidence>
<evidence type="ECO:0000256" key="1">
    <source>
        <dbReference type="ARBA" id="ARBA00004236"/>
    </source>
</evidence>
<dbReference type="Gene3D" id="3.80.10.10">
    <property type="entry name" value="Ribonuclease Inhibitor"/>
    <property type="match status" value="1"/>
</dbReference>
<organism evidence="7 8">
    <name type="scientific">Novipirellula aureliae</name>
    <dbReference type="NCBI Taxonomy" id="2527966"/>
    <lineage>
        <taxon>Bacteria</taxon>
        <taxon>Pseudomonadati</taxon>
        <taxon>Planctomycetota</taxon>
        <taxon>Planctomycetia</taxon>
        <taxon>Pirellulales</taxon>
        <taxon>Pirellulaceae</taxon>
        <taxon>Novipirellula</taxon>
    </lineage>
</organism>
<dbReference type="GO" id="GO:0005886">
    <property type="term" value="C:plasma membrane"/>
    <property type="evidence" value="ECO:0007669"/>
    <property type="project" value="UniProtKB-SubCell"/>
</dbReference>
<dbReference type="PANTHER" id="PTHR46769:SF2">
    <property type="entry name" value="FIBROCYSTIN-L ISOFORM 2 PRECURSOR-RELATED"/>
    <property type="match status" value="1"/>
</dbReference>
<dbReference type="InterPro" id="IPR055401">
    <property type="entry name" value="CEMIP_beta-hel_dom"/>
</dbReference>
<dbReference type="SUPFAM" id="SSF51126">
    <property type="entry name" value="Pectin lyase-like"/>
    <property type="match status" value="1"/>
</dbReference>
<dbReference type="Pfam" id="PF10162">
    <property type="entry name" value="G8"/>
    <property type="match status" value="1"/>
</dbReference>
<gene>
    <name evidence="7" type="ORF">Q31b_18820</name>
</gene>
<proteinExistence type="predicted"/>
<dbReference type="Gene3D" id="2.60.40.10">
    <property type="entry name" value="Immunoglobulins"/>
    <property type="match status" value="1"/>
</dbReference>
<evidence type="ECO:0000259" key="5">
    <source>
        <dbReference type="PROSITE" id="PS50268"/>
    </source>
</evidence>
<keyword evidence="4" id="KW-0325">Glycoprotein</keyword>
<dbReference type="PANTHER" id="PTHR46769">
    <property type="entry name" value="POLYCYSTIC KIDNEY AND HEPATIC DISEASE 1 (AUTOSOMAL RECESSIVE)-LIKE 1"/>
    <property type="match status" value="1"/>
</dbReference>
<dbReference type="Proteomes" id="UP000315471">
    <property type="component" value="Unassembled WGS sequence"/>
</dbReference>
<dbReference type="InterPro" id="IPR013783">
    <property type="entry name" value="Ig-like_fold"/>
</dbReference>
<name>A0A5C6EA27_9BACT</name>
<dbReference type="Pfam" id="PF00028">
    <property type="entry name" value="Cadherin"/>
    <property type="match status" value="1"/>
</dbReference>
<reference evidence="7 8" key="1">
    <citation type="submission" date="2019-02" db="EMBL/GenBank/DDBJ databases">
        <title>Deep-cultivation of Planctomycetes and their phenomic and genomic characterization uncovers novel biology.</title>
        <authorList>
            <person name="Wiegand S."/>
            <person name="Jogler M."/>
            <person name="Boedeker C."/>
            <person name="Pinto D."/>
            <person name="Vollmers J."/>
            <person name="Rivas-Marin E."/>
            <person name="Kohn T."/>
            <person name="Peeters S.H."/>
            <person name="Heuer A."/>
            <person name="Rast P."/>
            <person name="Oberbeckmann S."/>
            <person name="Bunk B."/>
            <person name="Jeske O."/>
            <person name="Meyerdierks A."/>
            <person name="Storesund J.E."/>
            <person name="Kallscheuer N."/>
            <person name="Luecker S."/>
            <person name="Lage O.M."/>
            <person name="Pohl T."/>
            <person name="Merkel B.J."/>
            <person name="Hornburger P."/>
            <person name="Mueller R.-W."/>
            <person name="Bruemmer F."/>
            <person name="Labrenz M."/>
            <person name="Spormann A.M."/>
            <person name="Op Den Camp H."/>
            <person name="Overmann J."/>
            <person name="Amann R."/>
            <person name="Jetten M.S.M."/>
            <person name="Mascher T."/>
            <person name="Medema M.H."/>
            <person name="Devos D.P."/>
            <person name="Kaster A.-K."/>
            <person name="Ovreas L."/>
            <person name="Rohde M."/>
            <person name="Galperin M.Y."/>
            <person name="Jogler C."/>
        </authorList>
    </citation>
    <scope>NUCLEOTIDE SEQUENCE [LARGE SCALE GENOMIC DNA]</scope>
    <source>
        <strain evidence="7 8">Q31b</strain>
    </source>
</reference>
<dbReference type="SMART" id="SM01225">
    <property type="entry name" value="G8"/>
    <property type="match status" value="1"/>
</dbReference>
<evidence type="ECO:0000256" key="3">
    <source>
        <dbReference type="ARBA" id="ARBA00022729"/>
    </source>
</evidence>
<dbReference type="GO" id="GO:0005509">
    <property type="term" value="F:calcium ion binding"/>
    <property type="evidence" value="ECO:0007669"/>
    <property type="project" value="InterPro"/>
</dbReference>
<dbReference type="SUPFAM" id="SSF49313">
    <property type="entry name" value="Cadherin-like"/>
    <property type="match status" value="1"/>
</dbReference>
<dbReference type="Gene3D" id="2.160.20.10">
    <property type="entry name" value="Single-stranded right-handed beta-helix, Pectin lyase-like"/>
    <property type="match status" value="1"/>
</dbReference>
<keyword evidence="3" id="KW-0732">Signal</keyword>
<feature type="domain" description="Cadherin" evidence="5">
    <location>
        <begin position="887"/>
        <end position="995"/>
    </location>
</feature>
<evidence type="ECO:0000259" key="6">
    <source>
        <dbReference type="PROSITE" id="PS51484"/>
    </source>
</evidence>
<dbReference type="GO" id="GO:0007156">
    <property type="term" value="P:homophilic cell adhesion via plasma membrane adhesion molecules"/>
    <property type="evidence" value="ECO:0007669"/>
    <property type="project" value="InterPro"/>
</dbReference>
<keyword evidence="2" id="KW-1003">Cell membrane</keyword>
<dbReference type="Pfam" id="PF24606">
    <property type="entry name" value="CEMIP_beta-hel"/>
    <property type="match status" value="1"/>
</dbReference>
<dbReference type="InterPro" id="IPR019316">
    <property type="entry name" value="G8_domain"/>
</dbReference>
<evidence type="ECO:0000313" key="8">
    <source>
        <dbReference type="Proteomes" id="UP000315471"/>
    </source>
</evidence>